<gene>
    <name evidence="1" type="ORF">CCHR01_17801</name>
</gene>
<accession>A0AAD9A3M1</accession>
<keyword evidence="2" id="KW-1185">Reference proteome</keyword>
<protein>
    <submittedName>
        <fullName evidence="1">Uncharacterized protein</fullName>
    </submittedName>
</protein>
<proteinExistence type="predicted"/>
<dbReference type="Proteomes" id="UP001243330">
    <property type="component" value="Unassembled WGS sequence"/>
</dbReference>
<sequence>MSAGFPGLPLLQRLNDHLHTLFDLIQTYFLLPFIDIHHGFSSQVFAFP</sequence>
<evidence type="ECO:0000313" key="2">
    <source>
        <dbReference type="Proteomes" id="UP001243330"/>
    </source>
</evidence>
<evidence type="ECO:0000313" key="1">
    <source>
        <dbReference type="EMBL" id="KAK1839572.1"/>
    </source>
</evidence>
<name>A0AAD9A3M1_9PEZI</name>
<dbReference type="AlphaFoldDB" id="A0AAD9A3M1"/>
<comment type="caution">
    <text evidence="1">The sequence shown here is derived from an EMBL/GenBank/DDBJ whole genome shotgun (WGS) entry which is preliminary data.</text>
</comment>
<reference evidence="1" key="1">
    <citation type="submission" date="2023-01" db="EMBL/GenBank/DDBJ databases">
        <title>Colletotrichum chrysophilum M932 genome sequence.</title>
        <authorList>
            <person name="Baroncelli R."/>
        </authorList>
    </citation>
    <scope>NUCLEOTIDE SEQUENCE</scope>
    <source>
        <strain evidence="1">M932</strain>
    </source>
</reference>
<organism evidence="1 2">
    <name type="scientific">Colletotrichum chrysophilum</name>
    <dbReference type="NCBI Taxonomy" id="1836956"/>
    <lineage>
        <taxon>Eukaryota</taxon>
        <taxon>Fungi</taxon>
        <taxon>Dikarya</taxon>
        <taxon>Ascomycota</taxon>
        <taxon>Pezizomycotina</taxon>
        <taxon>Sordariomycetes</taxon>
        <taxon>Hypocreomycetidae</taxon>
        <taxon>Glomerellales</taxon>
        <taxon>Glomerellaceae</taxon>
        <taxon>Colletotrichum</taxon>
        <taxon>Colletotrichum gloeosporioides species complex</taxon>
    </lineage>
</organism>
<dbReference type="EMBL" id="JAQOWY010000655">
    <property type="protein sequence ID" value="KAK1839572.1"/>
    <property type="molecule type" value="Genomic_DNA"/>
</dbReference>